<dbReference type="SUPFAM" id="SSF50978">
    <property type="entry name" value="WD40 repeat-like"/>
    <property type="match status" value="1"/>
</dbReference>
<reference evidence="2 3" key="1">
    <citation type="journal article" date="2018" name="G3 (Bethesda)">
        <title>A High-Quality Reference Genome for the Invasive Mosquitofish Gambusia affinis Using a Chicago Library.</title>
        <authorList>
            <person name="Hoffberg S.L."/>
            <person name="Troendle N.J."/>
            <person name="Glenn T.C."/>
            <person name="Mahmud O."/>
            <person name="Louha S."/>
            <person name="Chalopin D."/>
            <person name="Bennetzen J.L."/>
            <person name="Mauricio R."/>
        </authorList>
    </citation>
    <scope>NUCLEOTIDE SEQUENCE [LARGE SCALE GENOMIC DNA]</scope>
    <source>
        <strain evidence="2">NE01/NJP1002.9</strain>
        <tissue evidence="2">Muscle</tissue>
    </source>
</reference>
<dbReference type="Proteomes" id="UP000250572">
    <property type="component" value="Unassembled WGS sequence"/>
</dbReference>
<feature type="region of interest" description="Disordered" evidence="1">
    <location>
        <begin position="85"/>
        <end position="110"/>
    </location>
</feature>
<feature type="compositionally biased region" description="Polar residues" evidence="1">
    <location>
        <begin position="305"/>
        <end position="316"/>
    </location>
</feature>
<dbReference type="InterPro" id="IPR015943">
    <property type="entry name" value="WD40/YVTN_repeat-like_dom_sf"/>
</dbReference>
<sequence>MMGETEAVEIDDILDDWFIDSLKSVCINQPDTEKQPSNAGAHATVTSSGCLGDRRLSTRGRIPLVEVRPEAERMSEYLRGKRCRHSSWRGTPSHSQTLRSSEEEVQASTESVESLSCAELGQLDAAALSSMKDLRRRGESSCDPAAALRNARPRETSCFPDHIWHRKRPLDDLSGMFQLNISLEQNQIGSDLRFSRSSPGLSGLVQIYDTAGWRAELQDASPLFQHAGHSVSSQHGDGSAPIFITTHVWHPERPRTLLSAASDGSVHVWDWAKPLRCRLVRINGLNHDLNRRVCPIPALSFLPTTSKENTTQSLRNSEPDVAPGAKARPPGAYQHASPPGLAPDTLSSNTDRIIQGASKSGAAEQQVWESGGQPASAGNY</sequence>
<proteinExistence type="predicted"/>
<dbReference type="EMBL" id="NHOQ01001373">
    <property type="protein sequence ID" value="PWA24928.1"/>
    <property type="molecule type" value="Genomic_DNA"/>
</dbReference>
<protein>
    <submittedName>
        <fullName evidence="2">Uncharacterized protein</fullName>
    </submittedName>
</protein>
<dbReference type="PANTHER" id="PTHR46947:SF1">
    <property type="entry name" value="WD REPEAT-CONTAINING PROTEIN 73"/>
    <property type="match status" value="1"/>
</dbReference>
<evidence type="ECO:0000313" key="2">
    <source>
        <dbReference type="EMBL" id="PWA24928.1"/>
    </source>
</evidence>
<feature type="compositionally biased region" description="Polar residues" evidence="1">
    <location>
        <begin position="88"/>
        <end position="99"/>
    </location>
</feature>
<dbReference type="GO" id="GO:0031122">
    <property type="term" value="P:cytoplasmic microtubule organization"/>
    <property type="evidence" value="ECO:0007669"/>
    <property type="project" value="TreeGrafter"/>
</dbReference>
<dbReference type="InterPro" id="IPR036322">
    <property type="entry name" value="WD40_repeat_dom_sf"/>
</dbReference>
<dbReference type="GO" id="GO:0005829">
    <property type="term" value="C:cytosol"/>
    <property type="evidence" value="ECO:0007669"/>
    <property type="project" value="TreeGrafter"/>
</dbReference>
<name>A0A315VNX4_GAMAF</name>
<accession>A0A315VNX4</accession>
<evidence type="ECO:0000313" key="3">
    <source>
        <dbReference type="Proteomes" id="UP000250572"/>
    </source>
</evidence>
<feature type="region of interest" description="Disordered" evidence="1">
    <location>
        <begin position="305"/>
        <end position="380"/>
    </location>
</feature>
<dbReference type="InterPro" id="IPR042795">
    <property type="entry name" value="Wdr73"/>
</dbReference>
<dbReference type="AlphaFoldDB" id="A0A315VNX4"/>
<gene>
    <name evidence="2" type="ORF">CCH79_00015455</name>
</gene>
<dbReference type="PANTHER" id="PTHR46947">
    <property type="entry name" value="WD REPEAT-CONTAINING PROTEIN 73"/>
    <property type="match status" value="1"/>
</dbReference>
<organism evidence="2 3">
    <name type="scientific">Gambusia affinis</name>
    <name type="common">Western mosquitofish</name>
    <name type="synonym">Heterandria affinis</name>
    <dbReference type="NCBI Taxonomy" id="33528"/>
    <lineage>
        <taxon>Eukaryota</taxon>
        <taxon>Metazoa</taxon>
        <taxon>Chordata</taxon>
        <taxon>Craniata</taxon>
        <taxon>Vertebrata</taxon>
        <taxon>Euteleostomi</taxon>
        <taxon>Actinopterygii</taxon>
        <taxon>Neopterygii</taxon>
        <taxon>Teleostei</taxon>
        <taxon>Neoteleostei</taxon>
        <taxon>Acanthomorphata</taxon>
        <taxon>Ovalentaria</taxon>
        <taxon>Atherinomorphae</taxon>
        <taxon>Cyprinodontiformes</taxon>
        <taxon>Poeciliidae</taxon>
        <taxon>Poeciliinae</taxon>
        <taxon>Gambusia</taxon>
    </lineage>
</organism>
<keyword evidence="3" id="KW-1185">Reference proteome</keyword>
<evidence type="ECO:0000256" key="1">
    <source>
        <dbReference type="SAM" id="MobiDB-lite"/>
    </source>
</evidence>
<dbReference type="Gene3D" id="2.130.10.10">
    <property type="entry name" value="YVTN repeat-like/Quinoprotein amine dehydrogenase"/>
    <property type="match status" value="1"/>
</dbReference>
<dbReference type="GO" id="GO:0000922">
    <property type="term" value="C:spindle pole"/>
    <property type="evidence" value="ECO:0007669"/>
    <property type="project" value="TreeGrafter"/>
</dbReference>
<comment type="caution">
    <text evidence="2">The sequence shown here is derived from an EMBL/GenBank/DDBJ whole genome shotgun (WGS) entry which is preliminary data.</text>
</comment>